<organism evidence="3 4">
    <name type="scientific">Sphingobium fluviale</name>
    <dbReference type="NCBI Taxonomy" id="2506423"/>
    <lineage>
        <taxon>Bacteria</taxon>
        <taxon>Pseudomonadati</taxon>
        <taxon>Pseudomonadota</taxon>
        <taxon>Alphaproteobacteria</taxon>
        <taxon>Sphingomonadales</taxon>
        <taxon>Sphingomonadaceae</taxon>
        <taxon>Sphingobium</taxon>
    </lineage>
</organism>
<feature type="region of interest" description="Disordered" evidence="1">
    <location>
        <begin position="1"/>
        <end position="67"/>
    </location>
</feature>
<dbReference type="AlphaFoldDB" id="A0A4Q1KG20"/>
<name>A0A4Q1KG20_9SPHN</name>
<gene>
    <name evidence="3" type="ORF">EQG66_11765</name>
</gene>
<dbReference type="OrthoDB" id="8479795at2"/>
<reference evidence="4" key="1">
    <citation type="submission" date="2019-01" db="EMBL/GenBank/DDBJ databases">
        <title>Cytophagaceae bacterium strain CAR-16.</title>
        <authorList>
            <person name="Chen W.-M."/>
        </authorList>
    </citation>
    <scope>NUCLEOTIDE SEQUENCE [LARGE SCALE GENOMIC DNA]</scope>
    <source>
        <strain evidence="4">CHR27</strain>
    </source>
</reference>
<dbReference type="InterPro" id="IPR018968">
    <property type="entry name" value="Phasin"/>
</dbReference>
<feature type="compositionally biased region" description="Basic residues" evidence="1">
    <location>
        <begin position="1"/>
        <end position="12"/>
    </location>
</feature>
<comment type="caution">
    <text evidence="3">The sequence shown here is derived from an EMBL/GenBank/DDBJ whole genome shotgun (WGS) entry which is preliminary data.</text>
</comment>
<accession>A0A4Q1KG20</accession>
<evidence type="ECO:0000256" key="1">
    <source>
        <dbReference type="SAM" id="MobiDB-lite"/>
    </source>
</evidence>
<protein>
    <submittedName>
        <fullName evidence="3">Phasin family protein</fullName>
    </submittedName>
</protein>
<proteinExistence type="predicted"/>
<dbReference type="RefSeq" id="WP_129404783.1">
    <property type="nucleotide sequence ID" value="NZ_SBKP01000012.1"/>
</dbReference>
<evidence type="ECO:0000313" key="3">
    <source>
        <dbReference type="EMBL" id="RXR27551.1"/>
    </source>
</evidence>
<keyword evidence="4" id="KW-1185">Reference proteome</keyword>
<dbReference type="Pfam" id="PF09361">
    <property type="entry name" value="Phasin_2"/>
    <property type="match status" value="1"/>
</dbReference>
<evidence type="ECO:0000259" key="2">
    <source>
        <dbReference type="Pfam" id="PF09361"/>
    </source>
</evidence>
<dbReference type="EMBL" id="SBKP01000012">
    <property type="protein sequence ID" value="RXR27551.1"/>
    <property type="molecule type" value="Genomic_DNA"/>
</dbReference>
<sequence length="273" mass="28834">MTGKSKTPRRPKMANTGTVAAKTPRTVTRKRAAVTPEAPAPKPVAMAEPAPAPEPTPELTAADLAPAEDIITETEHVIEPTVEHIEITAPPPPAVEAATEEVSQALTETEERADQKGTKIMTDVLESTKKFAEEAKGRFEAAFAEMSEKTKAGVEKSSKAMEELSALAKGNVEALVESGKIATKGVETMGQDAAEYGRVTFEKASAALKSLAAVKTPAEFFQLQSELLSSSFDAFAKEAAKNSEAMLKLAGDVAQPISTRVSIVTEKVRSIAA</sequence>
<dbReference type="Proteomes" id="UP000290958">
    <property type="component" value="Unassembled WGS sequence"/>
</dbReference>
<feature type="domain" description="Phasin" evidence="2">
    <location>
        <begin position="162"/>
        <end position="261"/>
    </location>
</feature>
<evidence type="ECO:0000313" key="4">
    <source>
        <dbReference type="Proteomes" id="UP000290958"/>
    </source>
</evidence>